<dbReference type="eggNOG" id="ENOG5034CGT">
    <property type="taxonomic scope" value="Bacteria"/>
</dbReference>
<gene>
    <name evidence="2" type="ordered locus">Apre_1670</name>
</gene>
<keyword evidence="1" id="KW-0812">Transmembrane</keyword>
<protein>
    <submittedName>
        <fullName evidence="2">Uncharacterized protein</fullName>
    </submittedName>
</protein>
<dbReference type="InterPro" id="IPR054198">
    <property type="entry name" value="DUF6903"/>
</dbReference>
<dbReference type="Pfam" id="PF21844">
    <property type="entry name" value="DUF6903"/>
    <property type="match status" value="1"/>
</dbReference>
<keyword evidence="3" id="KW-1185">Reference proteome</keyword>
<dbReference type="Gene3D" id="1.20.120.1220">
    <property type="match status" value="1"/>
</dbReference>
<evidence type="ECO:0000313" key="3">
    <source>
        <dbReference type="Proteomes" id="UP000002294"/>
    </source>
</evidence>
<accession>C7RES7</accession>
<name>C7RES7_ANAPD</name>
<dbReference type="HOGENOM" id="CLU_207806_1_1_9"/>
<dbReference type="RefSeq" id="WP_015778586.1">
    <property type="nucleotide sequence ID" value="NC_013171.1"/>
</dbReference>
<reference evidence="2 3" key="1">
    <citation type="journal article" date="2009" name="Stand. Genomic Sci.">
        <title>Complete genome sequence of Anaerococcus prevotii type strain (PC1).</title>
        <authorList>
            <person name="Labutti K."/>
            <person name="Pukall R."/>
            <person name="Steenblock K."/>
            <person name="Glavina Del Rio T."/>
            <person name="Tice H."/>
            <person name="Copeland A."/>
            <person name="Cheng J.F."/>
            <person name="Lucas S."/>
            <person name="Chen F."/>
            <person name="Nolan M."/>
            <person name="Bruce D."/>
            <person name="Goodwin L."/>
            <person name="Pitluck S."/>
            <person name="Ivanova N."/>
            <person name="Mavromatis K."/>
            <person name="Ovchinnikova G."/>
            <person name="Pati A."/>
            <person name="Chen A."/>
            <person name="Palaniappan K."/>
            <person name="Land M."/>
            <person name="Hauser L."/>
            <person name="Chang Y.J."/>
            <person name="Jeffries C.D."/>
            <person name="Chain P."/>
            <person name="Saunders E."/>
            <person name="Brettin T."/>
            <person name="Detter J.C."/>
            <person name="Han C."/>
            <person name="Goker M."/>
            <person name="Bristow J."/>
            <person name="Eisen J.A."/>
            <person name="Markowitz V."/>
            <person name="Hugenholtz P."/>
            <person name="Kyrpides N.C."/>
            <person name="Klenk H.P."/>
            <person name="Lapidus A."/>
        </authorList>
    </citation>
    <scope>NUCLEOTIDE SEQUENCE [LARGE SCALE GENOMIC DNA]</scope>
    <source>
        <strain evidence="3">ATCC 9321 / DSM 20548 / JCM 6508 / NCTC 11806 / PC1</strain>
    </source>
</reference>
<evidence type="ECO:0000313" key="2">
    <source>
        <dbReference type="EMBL" id="ACV29690.1"/>
    </source>
</evidence>
<dbReference type="KEGG" id="apr:Apre_1670"/>
<organism evidence="2 3">
    <name type="scientific">Anaerococcus prevotii (strain ATCC 9321 / DSM 20548 / JCM 6508 / NCTC 11806 / PC1)</name>
    <name type="common">Peptostreptococcus prevotii</name>
    <name type="synonym">Peptococcus prevotii</name>
    <dbReference type="NCBI Taxonomy" id="525919"/>
    <lineage>
        <taxon>Bacteria</taxon>
        <taxon>Bacillati</taxon>
        <taxon>Bacillota</taxon>
        <taxon>Tissierellia</taxon>
        <taxon>Tissierellales</taxon>
        <taxon>Peptoniphilaceae</taxon>
        <taxon>Anaerococcus</taxon>
    </lineage>
</organism>
<feature type="transmembrane region" description="Helical" evidence="1">
    <location>
        <begin position="12"/>
        <end position="28"/>
    </location>
</feature>
<keyword evidence="1" id="KW-0472">Membrane</keyword>
<keyword evidence="1" id="KW-1133">Transmembrane helix</keyword>
<dbReference type="Proteomes" id="UP000002294">
    <property type="component" value="Chromosome"/>
</dbReference>
<proteinExistence type="predicted"/>
<feature type="transmembrane region" description="Helical" evidence="1">
    <location>
        <begin position="34"/>
        <end position="54"/>
    </location>
</feature>
<dbReference type="AlphaFoldDB" id="C7RES7"/>
<dbReference type="EMBL" id="CP001708">
    <property type="protein sequence ID" value="ACV29690.1"/>
    <property type="molecule type" value="Genomic_DNA"/>
</dbReference>
<sequence>MDYYKKRKIDNLILLILFVVGVVLQFLGHRKAGYGPLLIQFLSLAILLLVLYLYNRRHA</sequence>
<dbReference type="STRING" id="525919.Apre_1670"/>
<evidence type="ECO:0000256" key="1">
    <source>
        <dbReference type="SAM" id="Phobius"/>
    </source>
</evidence>